<sequence length="390" mass="44624">MEEENRRRKWYVHISVCLVMCIFKLSILITVLSFLSPSNRAVAVAVLRSRNQIILKSGTEWQIMLDMDDHTFARHFRIPRTRFEVLQRYLQEGGLRSDHHQGQPPLPIGKKVLMFLWYMANQNCFRGISDKLNVSLSSAHRAILKVLTIMSTLGQAFVSWHTGCEKRVSATSFQHTSGLEGVIGAIDGCHIRIQRPPIRGGDYMNRKSYYSVLLQGIVNAEGRFINVFTGIPGRVHDARLLRSSPFFQEWQEMMGEYRLLGDSAYIGQTFPFILTPQRDNRALTDADLGHNANISRGRVIVEQAFGRMKCNWRRLRDLQNTCIVTVVKIILAACYLHNFAQDALIGCEEHPCGCPREEDGNEQKVITIITNKCKVRAQYKRLIQVKKTES</sequence>
<dbReference type="GeneTree" id="ENSGT00940000164797"/>
<comment type="similarity">
    <text evidence="3">Belongs to the HARBI1 family.</text>
</comment>
<evidence type="ECO:0000256" key="4">
    <source>
        <dbReference type="ARBA" id="ARBA00022722"/>
    </source>
</evidence>
<keyword evidence="6" id="KW-0378">Hydrolase</keyword>
<dbReference type="InterPro" id="IPR045249">
    <property type="entry name" value="HARBI1-like"/>
</dbReference>
<dbReference type="Proteomes" id="UP000694389">
    <property type="component" value="Unassembled WGS sequence"/>
</dbReference>
<reference evidence="10" key="1">
    <citation type="submission" date="2025-08" db="UniProtKB">
        <authorList>
            <consortium name="Ensembl"/>
        </authorList>
    </citation>
    <scope>IDENTIFICATION</scope>
</reference>
<dbReference type="InterPro" id="IPR027806">
    <property type="entry name" value="HARBI1_dom"/>
</dbReference>
<name>A0A8C4FA24_DICLA</name>
<keyword evidence="8" id="KW-0472">Membrane</keyword>
<dbReference type="AlphaFoldDB" id="A0A8C4FA24"/>
<dbReference type="Ensembl" id="ENSDLAT00005029860.2">
    <property type="protein sequence ID" value="ENSDLAP00005028005.1"/>
    <property type="gene ID" value="ENSDLAG00005012537.2"/>
</dbReference>
<evidence type="ECO:0000256" key="7">
    <source>
        <dbReference type="ARBA" id="ARBA00023242"/>
    </source>
</evidence>
<proteinExistence type="inferred from homology"/>
<dbReference type="PANTHER" id="PTHR22930:SF292">
    <property type="entry name" value="DDE TNP4 DOMAIN-CONTAINING PROTEIN"/>
    <property type="match status" value="1"/>
</dbReference>
<dbReference type="GO" id="GO:0016787">
    <property type="term" value="F:hydrolase activity"/>
    <property type="evidence" value="ECO:0007669"/>
    <property type="project" value="UniProtKB-KW"/>
</dbReference>
<evidence type="ECO:0000313" key="10">
    <source>
        <dbReference type="Ensembl" id="ENSDLAP00005028005.1"/>
    </source>
</evidence>
<evidence type="ECO:0000256" key="8">
    <source>
        <dbReference type="SAM" id="Phobius"/>
    </source>
</evidence>
<keyword evidence="11" id="KW-1185">Reference proteome</keyword>
<keyword evidence="7" id="KW-0539">Nucleus</keyword>
<keyword evidence="5" id="KW-0479">Metal-binding</keyword>
<evidence type="ECO:0000256" key="1">
    <source>
        <dbReference type="ARBA" id="ARBA00001968"/>
    </source>
</evidence>
<keyword evidence="8" id="KW-1133">Transmembrane helix</keyword>
<dbReference type="PANTHER" id="PTHR22930">
    <property type="match status" value="1"/>
</dbReference>
<dbReference type="GO" id="GO:0005634">
    <property type="term" value="C:nucleus"/>
    <property type="evidence" value="ECO:0007669"/>
    <property type="project" value="UniProtKB-SubCell"/>
</dbReference>
<keyword evidence="8" id="KW-0812">Transmembrane</keyword>
<evidence type="ECO:0000256" key="5">
    <source>
        <dbReference type="ARBA" id="ARBA00022723"/>
    </source>
</evidence>
<accession>A0A8C4FA24</accession>
<dbReference type="Pfam" id="PF13359">
    <property type="entry name" value="DDE_Tnp_4"/>
    <property type="match status" value="1"/>
</dbReference>
<evidence type="ECO:0000256" key="6">
    <source>
        <dbReference type="ARBA" id="ARBA00022801"/>
    </source>
</evidence>
<feature type="transmembrane region" description="Helical" evidence="8">
    <location>
        <begin position="12"/>
        <end position="35"/>
    </location>
</feature>
<protein>
    <recommendedName>
        <fullName evidence="9">DDE Tnp4 domain-containing protein</fullName>
    </recommendedName>
</protein>
<evidence type="ECO:0000256" key="2">
    <source>
        <dbReference type="ARBA" id="ARBA00004123"/>
    </source>
</evidence>
<evidence type="ECO:0000256" key="3">
    <source>
        <dbReference type="ARBA" id="ARBA00006958"/>
    </source>
</evidence>
<evidence type="ECO:0000313" key="11">
    <source>
        <dbReference type="Proteomes" id="UP000694389"/>
    </source>
</evidence>
<keyword evidence="4" id="KW-0540">Nuclease</keyword>
<comment type="subcellular location">
    <subcellularLocation>
        <location evidence="2">Nucleus</location>
    </subcellularLocation>
</comment>
<feature type="domain" description="DDE Tnp4" evidence="9">
    <location>
        <begin position="186"/>
        <end position="338"/>
    </location>
</feature>
<dbReference type="GO" id="GO:0004518">
    <property type="term" value="F:nuclease activity"/>
    <property type="evidence" value="ECO:0007669"/>
    <property type="project" value="UniProtKB-KW"/>
</dbReference>
<dbReference type="GO" id="GO:0046872">
    <property type="term" value="F:metal ion binding"/>
    <property type="evidence" value="ECO:0007669"/>
    <property type="project" value="UniProtKB-KW"/>
</dbReference>
<comment type="cofactor">
    <cofactor evidence="1">
        <name>a divalent metal cation</name>
        <dbReference type="ChEBI" id="CHEBI:60240"/>
    </cofactor>
</comment>
<reference evidence="10" key="2">
    <citation type="submission" date="2025-09" db="UniProtKB">
        <authorList>
            <consortium name="Ensembl"/>
        </authorList>
    </citation>
    <scope>IDENTIFICATION</scope>
</reference>
<organism evidence="10 11">
    <name type="scientific">Dicentrarchus labrax</name>
    <name type="common">European seabass</name>
    <name type="synonym">Morone labrax</name>
    <dbReference type="NCBI Taxonomy" id="13489"/>
    <lineage>
        <taxon>Eukaryota</taxon>
        <taxon>Metazoa</taxon>
        <taxon>Chordata</taxon>
        <taxon>Craniata</taxon>
        <taxon>Vertebrata</taxon>
        <taxon>Euteleostomi</taxon>
        <taxon>Actinopterygii</taxon>
        <taxon>Neopterygii</taxon>
        <taxon>Teleostei</taxon>
        <taxon>Neoteleostei</taxon>
        <taxon>Acanthomorphata</taxon>
        <taxon>Eupercaria</taxon>
        <taxon>Moronidae</taxon>
        <taxon>Dicentrarchus</taxon>
    </lineage>
</organism>
<evidence type="ECO:0000259" key="9">
    <source>
        <dbReference type="Pfam" id="PF13359"/>
    </source>
</evidence>